<comment type="caution">
    <text evidence="1">The sequence shown here is derived from an EMBL/GenBank/DDBJ whole genome shotgun (WGS) entry which is preliminary data.</text>
</comment>
<dbReference type="AlphaFoldDB" id="A0A268P054"/>
<dbReference type="RefSeq" id="WP_011248475.1">
    <property type="nucleotide sequence ID" value="NZ_BOQQ01000012.1"/>
</dbReference>
<protein>
    <submittedName>
        <fullName evidence="1">Uncharacterized protein</fullName>
    </submittedName>
</protein>
<organism evidence="1 2">
    <name type="scientific">Shouchella clausii</name>
    <name type="common">Alkalihalobacillus clausii</name>
    <dbReference type="NCBI Taxonomy" id="79880"/>
    <lineage>
        <taxon>Bacteria</taxon>
        <taxon>Bacillati</taxon>
        <taxon>Bacillota</taxon>
        <taxon>Bacilli</taxon>
        <taxon>Bacillales</taxon>
        <taxon>Bacillaceae</taxon>
        <taxon>Shouchella</taxon>
    </lineage>
</organism>
<evidence type="ECO:0000313" key="2">
    <source>
        <dbReference type="Proteomes" id="UP000216207"/>
    </source>
</evidence>
<proteinExistence type="predicted"/>
<sequence>MDAVGYDMLNQQFISALESLAFATPSDEQEMAAAVLRLIQHKPEAIHVIDNDYKEAAIMEHWTNSTCKKECTSV</sequence>
<dbReference type="EMBL" id="NPCC01000013">
    <property type="protein sequence ID" value="PAE88695.1"/>
    <property type="molecule type" value="Genomic_DNA"/>
</dbReference>
<gene>
    <name evidence="1" type="ORF">CHH72_12015</name>
</gene>
<name>A0A268P054_SHOCL</name>
<dbReference type="Proteomes" id="UP000216207">
    <property type="component" value="Unassembled WGS sequence"/>
</dbReference>
<reference evidence="1 2" key="1">
    <citation type="submission" date="2017-07" db="EMBL/GenBank/DDBJ databases">
        <title>Isolation and whole genome analysis of endospore-forming bacteria from heroin.</title>
        <authorList>
            <person name="Kalinowski J."/>
            <person name="Ahrens B."/>
            <person name="Al-Dilaimi A."/>
            <person name="Winkler A."/>
            <person name="Wibberg D."/>
            <person name="Schleenbecker U."/>
            <person name="Ruckert C."/>
            <person name="Wolfel R."/>
            <person name="Grass G."/>
        </authorList>
    </citation>
    <scope>NUCLEOTIDE SEQUENCE [LARGE SCALE GENOMIC DNA]</scope>
    <source>
        <strain evidence="1 2">7539</strain>
    </source>
</reference>
<accession>A0A268P054</accession>
<evidence type="ECO:0000313" key="1">
    <source>
        <dbReference type="EMBL" id="PAE88695.1"/>
    </source>
</evidence>